<name>J3MPY7_ORYBR</name>
<accession>J3MPY7</accession>
<dbReference type="EnsemblPlants" id="OB08G11660.1">
    <property type="protein sequence ID" value="OB08G11660.1"/>
    <property type="gene ID" value="OB08G11660"/>
</dbReference>
<evidence type="ECO:0000313" key="1">
    <source>
        <dbReference type="EnsemblPlants" id="OB08G11660.1"/>
    </source>
</evidence>
<dbReference type="Proteomes" id="UP000006038">
    <property type="component" value="Chromosome 8"/>
</dbReference>
<sequence>MYTLGSTSLLSSSAVDLAQTGIKLTASTAEWFGDMISVGRWAVTGELSLSPMFLNNVTSSWLVNIAALEESGAADATTSVVSSYLSVMAMLMDGEEDVQQLRAKEVLYSTISNTQTLEFFKRIGQHLGFRELFSIPEEVTRGMVPLVILETKRY</sequence>
<dbReference type="Pfam" id="PF03140">
    <property type="entry name" value="DUF247"/>
    <property type="match status" value="1"/>
</dbReference>
<proteinExistence type="predicted"/>
<evidence type="ECO:0000313" key="2">
    <source>
        <dbReference type="Proteomes" id="UP000006038"/>
    </source>
</evidence>
<reference evidence="1" key="2">
    <citation type="submission" date="2013-04" db="UniProtKB">
        <authorList>
            <consortium name="EnsemblPlants"/>
        </authorList>
    </citation>
    <scope>IDENTIFICATION</scope>
</reference>
<organism evidence="1">
    <name type="scientific">Oryza brachyantha</name>
    <name type="common">malo sina</name>
    <dbReference type="NCBI Taxonomy" id="4533"/>
    <lineage>
        <taxon>Eukaryota</taxon>
        <taxon>Viridiplantae</taxon>
        <taxon>Streptophyta</taxon>
        <taxon>Embryophyta</taxon>
        <taxon>Tracheophyta</taxon>
        <taxon>Spermatophyta</taxon>
        <taxon>Magnoliopsida</taxon>
        <taxon>Liliopsida</taxon>
        <taxon>Poales</taxon>
        <taxon>Poaceae</taxon>
        <taxon>BOP clade</taxon>
        <taxon>Oryzoideae</taxon>
        <taxon>Oryzeae</taxon>
        <taxon>Oryzinae</taxon>
        <taxon>Oryza</taxon>
    </lineage>
</organism>
<dbReference type="PANTHER" id="PTHR31549:SF244">
    <property type="entry name" value="OS08G0121500 PROTEIN"/>
    <property type="match status" value="1"/>
</dbReference>
<dbReference type="PANTHER" id="PTHR31549">
    <property type="entry name" value="PROTEIN, PUTATIVE (DUF247)-RELATED-RELATED"/>
    <property type="match status" value="1"/>
</dbReference>
<keyword evidence="2" id="KW-1185">Reference proteome</keyword>
<dbReference type="HOGENOM" id="CLU_1707028_0_0_1"/>
<dbReference type="AlphaFoldDB" id="J3MPY7"/>
<protein>
    <submittedName>
        <fullName evidence="1">Uncharacterized protein</fullName>
    </submittedName>
</protein>
<dbReference type="InterPro" id="IPR004158">
    <property type="entry name" value="DUF247_pln"/>
</dbReference>
<reference evidence="1" key="1">
    <citation type="journal article" date="2013" name="Nat. Commun.">
        <title>Whole-genome sequencing of Oryza brachyantha reveals mechanisms underlying Oryza genome evolution.</title>
        <authorList>
            <person name="Chen J."/>
            <person name="Huang Q."/>
            <person name="Gao D."/>
            <person name="Wang J."/>
            <person name="Lang Y."/>
            <person name="Liu T."/>
            <person name="Li B."/>
            <person name="Bai Z."/>
            <person name="Luis Goicoechea J."/>
            <person name="Liang C."/>
            <person name="Chen C."/>
            <person name="Zhang W."/>
            <person name="Sun S."/>
            <person name="Liao Y."/>
            <person name="Zhang X."/>
            <person name="Yang L."/>
            <person name="Song C."/>
            <person name="Wang M."/>
            <person name="Shi J."/>
            <person name="Liu G."/>
            <person name="Liu J."/>
            <person name="Zhou H."/>
            <person name="Zhou W."/>
            <person name="Yu Q."/>
            <person name="An N."/>
            <person name="Chen Y."/>
            <person name="Cai Q."/>
            <person name="Wang B."/>
            <person name="Liu B."/>
            <person name="Min J."/>
            <person name="Huang Y."/>
            <person name="Wu H."/>
            <person name="Li Z."/>
            <person name="Zhang Y."/>
            <person name="Yin Y."/>
            <person name="Song W."/>
            <person name="Jiang J."/>
            <person name="Jackson S.A."/>
            <person name="Wing R.A."/>
            <person name="Wang J."/>
            <person name="Chen M."/>
        </authorList>
    </citation>
    <scope>NUCLEOTIDE SEQUENCE [LARGE SCALE GENOMIC DNA]</scope>
    <source>
        <strain evidence="1">cv. IRGC 101232</strain>
    </source>
</reference>
<dbReference type="Gramene" id="OB08G11660.1">
    <property type="protein sequence ID" value="OB08G11660.1"/>
    <property type="gene ID" value="OB08G11660"/>
</dbReference>